<dbReference type="GO" id="GO:0003700">
    <property type="term" value="F:DNA-binding transcription factor activity"/>
    <property type="evidence" value="ECO:0007669"/>
    <property type="project" value="TreeGrafter"/>
</dbReference>
<accession>A0A075P5A0</accession>
<dbReference type="Pfam" id="PF13377">
    <property type="entry name" value="Peripla_BP_3"/>
    <property type="match status" value="1"/>
</dbReference>
<dbReference type="InterPro" id="IPR028082">
    <property type="entry name" value="Peripla_BP_I"/>
</dbReference>
<feature type="domain" description="HTH lacI-type" evidence="4">
    <location>
        <begin position="9"/>
        <end position="63"/>
    </location>
</feature>
<dbReference type="GO" id="GO:0000976">
    <property type="term" value="F:transcription cis-regulatory region binding"/>
    <property type="evidence" value="ECO:0007669"/>
    <property type="project" value="TreeGrafter"/>
</dbReference>
<dbReference type="SMART" id="SM00354">
    <property type="entry name" value="HTH_LACI"/>
    <property type="match status" value="1"/>
</dbReference>
<dbReference type="CDD" id="cd01575">
    <property type="entry name" value="PBP1_GntR"/>
    <property type="match status" value="1"/>
</dbReference>
<dbReference type="CDD" id="cd01392">
    <property type="entry name" value="HTH_LacI"/>
    <property type="match status" value="1"/>
</dbReference>
<name>A0A075P5A0_9ALTE</name>
<keyword evidence="3" id="KW-0804">Transcription</keyword>
<dbReference type="AlphaFoldDB" id="A0A075P5A0"/>
<dbReference type="InterPro" id="IPR046335">
    <property type="entry name" value="LacI/GalR-like_sensor"/>
</dbReference>
<dbReference type="Pfam" id="PF00356">
    <property type="entry name" value="LacI"/>
    <property type="match status" value="1"/>
</dbReference>
<evidence type="ECO:0000256" key="3">
    <source>
        <dbReference type="ARBA" id="ARBA00023163"/>
    </source>
</evidence>
<reference evidence="5 6" key="1">
    <citation type="submission" date="2014-06" db="EMBL/GenBank/DDBJ databases">
        <title>Genomes of Alteromonas australica, a world apart.</title>
        <authorList>
            <person name="Gonzaga A."/>
            <person name="Lopez-Perez M."/>
            <person name="Rodriguez-Valera F."/>
        </authorList>
    </citation>
    <scope>NUCLEOTIDE SEQUENCE [LARGE SCALE GENOMIC DNA]</scope>
    <source>
        <strain evidence="5 6">H 17</strain>
    </source>
</reference>
<dbReference type="EMBL" id="CP008849">
    <property type="protein sequence ID" value="AIG00111.1"/>
    <property type="molecule type" value="Genomic_DNA"/>
</dbReference>
<keyword evidence="6" id="KW-1185">Reference proteome</keyword>
<dbReference type="InterPro" id="IPR010982">
    <property type="entry name" value="Lambda_DNA-bd_dom_sf"/>
</dbReference>
<protein>
    <submittedName>
        <fullName evidence="5">LacI family transcriptional regulator</fullName>
    </submittedName>
</protein>
<evidence type="ECO:0000313" key="5">
    <source>
        <dbReference type="EMBL" id="AIG00111.1"/>
    </source>
</evidence>
<dbReference type="KEGG" id="aal:EP13_16260"/>
<dbReference type="SUPFAM" id="SSF53822">
    <property type="entry name" value="Periplasmic binding protein-like I"/>
    <property type="match status" value="1"/>
</dbReference>
<evidence type="ECO:0000256" key="1">
    <source>
        <dbReference type="ARBA" id="ARBA00023015"/>
    </source>
</evidence>
<evidence type="ECO:0000313" key="6">
    <source>
        <dbReference type="Proteomes" id="UP000056090"/>
    </source>
</evidence>
<dbReference type="Gene3D" id="1.10.260.40">
    <property type="entry name" value="lambda repressor-like DNA-binding domains"/>
    <property type="match status" value="1"/>
</dbReference>
<dbReference type="RefSeq" id="WP_044058135.1">
    <property type="nucleotide sequence ID" value="NZ_CBCSKJ010000008.1"/>
</dbReference>
<gene>
    <name evidence="5" type="ORF">EP13_16260</name>
</gene>
<dbReference type="Proteomes" id="UP000056090">
    <property type="component" value="Chromosome"/>
</dbReference>
<dbReference type="GeneID" id="78256439"/>
<keyword evidence="2" id="KW-0238">DNA-binding</keyword>
<dbReference type="eggNOG" id="COG1609">
    <property type="taxonomic scope" value="Bacteria"/>
</dbReference>
<dbReference type="PANTHER" id="PTHR30146">
    <property type="entry name" value="LACI-RELATED TRANSCRIPTIONAL REPRESSOR"/>
    <property type="match status" value="1"/>
</dbReference>
<keyword evidence="1" id="KW-0805">Transcription regulation</keyword>
<dbReference type="SUPFAM" id="SSF47413">
    <property type="entry name" value="lambda repressor-like DNA-binding domains"/>
    <property type="match status" value="1"/>
</dbReference>
<dbReference type="Gene3D" id="3.40.50.2300">
    <property type="match status" value="2"/>
</dbReference>
<sequence>MNKVKKSRTKISDVANHLGVHKTTVSRALNNASGVSKSLANKIKKAARELNYIPNRAAQSLCSDNNRTIALLLPSFGNNVFNDVMLGVKAVADKSNYALMIGDSTYTELGEERTVESYIQQNVSGFILTSTRHTAETRKMLLATGTPVAEIMDISSEPFDINYGVNNALAAQSMTQHLIDKGRRNIAFCSLFLDWRAILRKQGWESALNSAGLSAERYLSSRADASFQAGAELLAETLHKWPDTDALFFVSDELAAGAVMECNRRGIKPGKDIDICGFNNLSFSRSIYPALTTVSVPRREMAEMATESLIALIEGEDVEQASQVLPFELKIRETA</sequence>
<evidence type="ECO:0000259" key="4">
    <source>
        <dbReference type="PROSITE" id="PS50932"/>
    </source>
</evidence>
<dbReference type="PANTHER" id="PTHR30146:SF33">
    <property type="entry name" value="TRANSCRIPTIONAL REGULATOR"/>
    <property type="match status" value="1"/>
</dbReference>
<proteinExistence type="predicted"/>
<dbReference type="InterPro" id="IPR000843">
    <property type="entry name" value="HTH_LacI"/>
</dbReference>
<organism evidence="5 6">
    <name type="scientific">Alteromonas australica</name>
    <dbReference type="NCBI Taxonomy" id="589873"/>
    <lineage>
        <taxon>Bacteria</taxon>
        <taxon>Pseudomonadati</taxon>
        <taxon>Pseudomonadota</taxon>
        <taxon>Gammaproteobacteria</taxon>
        <taxon>Alteromonadales</taxon>
        <taxon>Alteromonadaceae</taxon>
        <taxon>Alteromonas/Salinimonas group</taxon>
        <taxon>Alteromonas</taxon>
    </lineage>
</organism>
<dbReference type="PROSITE" id="PS50932">
    <property type="entry name" value="HTH_LACI_2"/>
    <property type="match status" value="1"/>
</dbReference>
<evidence type="ECO:0000256" key="2">
    <source>
        <dbReference type="ARBA" id="ARBA00023125"/>
    </source>
</evidence>